<feature type="domain" description="NodB homology" evidence="3">
    <location>
        <begin position="155"/>
        <end position="410"/>
    </location>
</feature>
<sequence>MWMKRIAVVLLLIAVLCSTLLIMDTDRARVLSYRIEWEGNAREASNAIQIGDEWYIPTDVLAQAYGIQVQARGSELQLSTTANGKSHWNYKPIHYRDEVITVMYHNIEKNPSHVTFISPYQLEDQLQHMLNDNFHFITMEQYINFMLHGGAVPPNAVLLTFDDGYESFYSEVYPILLKYRLTAANFVIVSSIDNRKQIGHPKLSWAQMREMKQHGMSFYSHTYDSHAYASIDQRGKQRPMLTHQLYLAKERRLETDQEYITRIKHDLGKAELRLKEMLGNERSVLAFPYGAYNQDVLKVCKELGIDLTFTVKPGINQRTRPNGFRINAGNQQIHSADLIEQMRNRGLRTKLSRAKSPNVVKWNGTALGFERTPVVKNGQWYLPLGELQNFFGLRYQIDSSLQRVRLFTET</sequence>
<dbReference type="RefSeq" id="WP_087434398.1">
    <property type="nucleotide sequence ID" value="NZ_JAMDLV010000031.1"/>
</dbReference>
<keyword evidence="5" id="KW-1185">Reference proteome</keyword>
<dbReference type="Proteomes" id="UP001207626">
    <property type="component" value="Unassembled WGS sequence"/>
</dbReference>
<dbReference type="InterPro" id="IPR002509">
    <property type="entry name" value="NODB_dom"/>
</dbReference>
<name>A0ABT4DRS4_9BACL</name>
<comment type="caution">
    <text evidence="4">The sequence shown here is derived from an EMBL/GenBank/DDBJ whole genome shotgun (WGS) entry which is preliminary data.</text>
</comment>
<proteinExistence type="predicted"/>
<gene>
    <name evidence="4" type="ORF">M5X09_10220</name>
</gene>
<dbReference type="Gene3D" id="3.20.20.370">
    <property type="entry name" value="Glycoside hydrolase/deacetylase"/>
    <property type="match status" value="1"/>
</dbReference>
<dbReference type="Pfam" id="PF01522">
    <property type="entry name" value="Polysacc_deac_1"/>
    <property type="match status" value="1"/>
</dbReference>
<dbReference type="PANTHER" id="PTHR34216:SF3">
    <property type="entry name" value="POLY-BETA-1,6-N-ACETYL-D-GLUCOSAMINE N-DEACETYLASE"/>
    <property type="match status" value="1"/>
</dbReference>
<dbReference type="CDD" id="cd10918">
    <property type="entry name" value="CE4_NodB_like_5s_6s"/>
    <property type="match status" value="1"/>
</dbReference>
<dbReference type="PANTHER" id="PTHR34216">
    <property type="match status" value="1"/>
</dbReference>
<protein>
    <submittedName>
        <fullName evidence="4">Polysaccharide deacetylase family protein</fullName>
    </submittedName>
</protein>
<evidence type="ECO:0000256" key="1">
    <source>
        <dbReference type="ARBA" id="ARBA00004613"/>
    </source>
</evidence>
<accession>A0ABT4DRS4</accession>
<evidence type="ECO:0000313" key="4">
    <source>
        <dbReference type="EMBL" id="MCY9520057.1"/>
    </source>
</evidence>
<evidence type="ECO:0000313" key="5">
    <source>
        <dbReference type="Proteomes" id="UP001207626"/>
    </source>
</evidence>
<dbReference type="InterPro" id="IPR051398">
    <property type="entry name" value="Polysacch_Deacetylase"/>
</dbReference>
<dbReference type="PROSITE" id="PS51677">
    <property type="entry name" value="NODB"/>
    <property type="match status" value="1"/>
</dbReference>
<evidence type="ECO:0000259" key="3">
    <source>
        <dbReference type="PROSITE" id="PS51677"/>
    </source>
</evidence>
<reference evidence="4 5" key="1">
    <citation type="submission" date="2022-05" db="EMBL/GenBank/DDBJ databases">
        <title>Genome Sequencing of Bee-Associated Microbes.</title>
        <authorList>
            <person name="Dunlap C."/>
        </authorList>
    </citation>
    <scope>NUCLEOTIDE SEQUENCE [LARGE SCALE GENOMIC DNA]</scope>
    <source>
        <strain evidence="4 5">NRRL NRS-1438</strain>
    </source>
</reference>
<dbReference type="EMBL" id="JAMDLW010000011">
    <property type="protein sequence ID" value="MCY9520057.1"/>
    <property type="molecule type" value="Genomic_DNA"/>
</dbReference>
<organism evidence="4 5">
    <name type="scientific">Paenibacillus apiarius</name>
    <dbReference type="NCBI Taxonomy" id="46240"/>
    <lineage>
        <taxon>Bacteria</taxon>
        <taxon>Bacillati</taxon>
        <taxon>Bacillota</taxon>
        <taxon>Bacilli</taxon>
        <taxon>Bacillales</taxon>
        <taxon>Paenibacillaceae</taxon>
        <taxon>Paenibacillus</taxon>
    </lineage>
</organism>
<evidence type="ECO:0000256" key="2">
    <source>
        <dbReference type="ARBA" id="ARBA00022729"/>
    </source>
</evidence>
<keyword evidence="2" id="KW-0732">Signal</keyword>
<comment type="subcellular location">
    <subcellularLocation>
        <location evidence="1">Secreted</location>
    </subcellularLocation>
</comment>
<dbReference type="InterPro" id="IPR011330">
    <property type="entry name" value="Glyco_hydro/deAcase_b/a-brl"/>
</dbReference>
<dbReference type="SUPFAM" id="SSF88713">
    <property type="entry name" value="Glycoside hydrolase/deacetylase"/>
    <property type="match status" value="1"/>
</dbReference>